<protein>
    <submittedName>
        <fullName evidence="2">Uncharacterized protein</fullName>
    </submittedName>
</protein>
<sequence>MREAKVMACPPLLPLLNTRCHGGRPRTRSYSGYSNSYQRHQARKSEGF</sequence>
<feature type="compositionally biased region" description="Polar residues" evidence="1">
    <location>
        <begin position="28"/>
        <end position="39"/>
    </location>
</feature>
<comment type="caution">
    <text evidence="2">The sequence shown here is derived from an EMBL/GenBank/DDBJ whole genome shotgun (WGS) entry which is preliminary data.</text>
</comment>
<proteinExistence type="predicted"/>
<evidence type="ECO:0000313" key="2">
    <source>
        <dbReference type="EMBL" id="KAJ6991068.1"/>
    </source>
</evidence>
<reference evidence="2" key="1">
    <citation type="journal article" date="2023" name="Mol. Ecol. Resour.">
        <title>Chromosome-level genome assembly of a triploid poplar Populus alba 'Berolinensis'.</title>
        <authorList>
            <person name="Chen S."/>
            <person name="Yu Y."/>
            <person name="Wang X."/>
            <person name="Wang S."/>
            <person name="Zhang T."/>
            <person name="Zhou Y."/>
            <person name="He R."/>
            <person name="Meng N."/>
            <person name="Wang Y."/>
            <person name="Liu W."/>
            <person name="Liu Z."/>
            <person name="Liu J."/>
            <person name="Guo Q."/>
            <person name="Huang H."/>
            <person name="Sederoff R.R."/>
            <person name="Wang G."/>
            <person name="Qu G."/>
            <person name="Chen S."/>
        </authorList>
    </citation>
    <scope>NUCLEOTIDE SEQUENCE</scope>
    <source>
        <strain evidence="2">SC-2020</strain>
    </source>
</reference>
<gene>
    <name evidence="2" type="ORF">NC653_019322</name>
</gene>
<organism evidence="2 3">
    <name type="scientific">Populus alba x Populus x berolinensis</name>
    <dbReference type="NCBI Taxonomy" id="444605"/>
    <lineage>
        <taxon>Eukaryota</taxon>
        <taxon>Viridiplantae</taxon>
        <taxon>Streptophyta</taxon>
        <taxon>Embryophyta</taxon>
        <taxon>Tracheophyta</taxon>
        <taxon>Spermatophyta</taxon>
        <taxon>Magnoliopsida</taxon>
        <taxon>eudicotyledons</taxon>
        <taxon>Gunneridae</taxon>
        <taxon>Pentapetalae</taxon>
        <taxon>rosids</taxon>
        <taxon>fabids</taxon>
        <taxon>Malpighiales</taxon>
        <taxon>Salicaceae</taxon>
        <taxon>Saliceae</taxon>
        <taxon>Populus</taxon>
    </lineage>
</organism>
<accession>A0AAD6VX52</accession>
<dbReference type="Proteomes" id="UP001164929">
    <property type="component" value="Chromosome 7"/>
</dbReference>
<feature type="region of interest" description="Disordered" evidence="1">
    <location>
        <begin position="20"/>
        <end position="48"/>
    </location>
</feature>
<dbReference type="EMBL" id="JAQIZT010000007">
    <property type="protein sequence ID" value="KAJ6991068.1"/>
    <property type="molecule type" value="Genomic_DNA"/>
</dbReference>
<keyword evidence="3" id="KW-1185">Reference proteome</keyword>
<name>A0AAD6VX52_9ROSI</name>
<evidence type="ECO:0000313" key="3">
    <source>
        <dbReference type="Proteomes" id="UP001164929"/>
    </source>
</evidence>
<dbReference type="AlphaFoldDB" id="A0AAD6VX52"/>
<evidence type="ECO:0000256" key="1">
    <source>
        <dbReference type="SAM" id="MobiDB-lite"/>
    </source>
</evidence>